<feature type="compositionally biased region" description="Polar residues" evidence="2">
    <location>
        <begin position="221"/>
        <end position="243"/>
    </location>
</feature>
<feature type="region of interest" description="Disordered" evidence="2">
    <location>
        <begin position="1"/>
        <end position="22"/>
    </location>
</feature>
<dbReference type="Proteomes" id="UP000591131">
    <property type="component" value="Unassembled WGS sequence"/>
</dbReference>
<dbReference type="InterPro" id="IPR035979">
    <property type="entry name" value="RBD_domain_sf"/>
</dbReference>
<sequence length="361" mass="40937">QKTNSDHQKELEVKPPRPLKPTTSIDVLKVAKRARQISNLEGGAFQGTGDPRGFIAMRREVLSKPEFVYATTNGEEGAAIEYFYVMNNISPALQQQVATKCTVDECDSFEDRVSTMWDCLRISSDLNDQLSLIRRWETLRCASGNNIEDYISQIEGLREQLQELRKMPLSDAELRSRLYTGLPDSGRQFLDSLPTTAVDTYKHMLFEARRWAQLHARYSAASPTTSPNKTFRSQPQSTRSPPTTRGAARRQGNVAELFYSDIDNTYNPDAKCVFVSGIPREWDFRQVKSLVQDLLGDEVSAYVTMLPRRGCVSLRFQEHADAQKFIETSNGVRFSGRLLRSRFDKYERPSPSSTTPETGEP</sequence>
<dbReference type="InterPro" id="IPR000504">
    <property type="entry name" value="RRM_dom"/>
</dbReference>
<feature type="compositionally biased region" description="Basic and acidic residues" evidence="2">
    <location>
        <begin position="1"/>
        <end position="15"/>
    </location>
</feature>
<dbReference type="OrthoDB" id="474404at2759"/>
<keyword evidence="1" id="KW-0694">RNA-binding</keyword>
<dbReference type="EMBL" id="JAAPAO010002167">
    <property type="protein sequence ID" value="KAF4648123.1"/>
    <property type="molecule type" value="Genomic_DNA"/>
</dbReference>
<dbReference type="PROSITE" id="PS50102">
    <property type="entry name" value="RRM"/>
    <property type="match status" value="1"/>
</dbReference>
<evidence type="ECO:0000259" key="3">
    <source>
        <dbReference type="PROSITE" id="PS50102"/>
    </source>
</evidence>
<dbReference type="InterPro" id="IPR012677">
    <property type="entry name" value="Nucleotide-bd_a/b_plait_sf"/>
</dbReference>
<evidence type="ECO:0000256" key="2">
    <source>
        <dbReference type="SAM" id="MobiDB-lite"/>
    </source>
</evidence>
<evidence type="ECO:0000313" key="5">
    <source>
        <dbReference type="Proteomes" id="UP000591131"/>
    </source>
</evidence>
<gene>
    <name evidence="4" type="ORF">FOL47_003695</name>
</gene>
<organism evidence="4 5">
    <name type="scientific">Perkinsus chesapeaki</name>
    <name type="common">Clam parasite</name>
    <name type="synonym">Perkinsus andrewsi</name>
    <dbReference type="NCBI Taxonomy" id="330153"/>
    <lineage>
        <taxon>Eukaryota</taxon>
        <taxon>Sar</taxon>
        <taxon>Alveolata</taxon>
        <taxon>Perkinsozoa</taxon>
        <taxon>Perkinsea</taxon>
        <taxon>Perkinsida</taxon>
        <taxon>Perkinsidae</taxon>
        <taxon>Perkinsus</taxon>
    </lineage>
</organism>
<evidence type="ECO:0000313" key="4">
    <source>
        <dbReference type="EMBL" id="KAF4648123.1"/>
    </source>
</evidence>
<dbReference type="GO" id="GO:0003723">
    <property type="term" value="F:RNA binding"/>
    <property type="evidence" value="ECO:0007669"/>
    <property type="project" value="UniProtKB-UniRule"/>
</dbReference>
<protein>
    <recommendedName>
        <fullName evidence="3">RRM domain-containing protein</fullName>
    </recommendedName>
</protein>
<evidence type="ECO:0000256" key="1">
    <source>
        <dbReference type="PROSITE-ProRule" id="PRU00176"/>
    </source>
</evidence>
<reference evidence="4 5" key="1">
    <citation type="submission" date="2020-04" db="EMBL/GenBank/DDBJ databases">
        <title>Perkinsus chesapeaki whole genome sequence.</title>
        <authorList>
            <person name="Bogema D.R."/>
        </authorList>
    </citation>
    <scope>NUCLEOTIDE SEQUENCE [LARGE SCALE GENOMIC DNA]</scope>
    <source>
        <strain evidence="4">ATCC PRA-425</strain>
    </source>
</reference>
<name>A0A7J6KLG3_PERCH</name>
<dbReference type="SUPFAM" id="SSF54928">
    <property type="entry name" value="RNA-binding domain, RBD"/>
    <property type="match status" value="1"/>
</dbReference>
<comment type="caution">
    <text evidence="4">The sequence shown here is derived from an EMBL/GenBank/DDBJ whole genome shotgun (WGS) entry which is preliminary data.</text>
</comment>
<dbReference type="CDD" id="cd00590">
    <property type="entry name" value="RRM_SF"/>
    <property type="match status" value="1"/>
</dbReference>
<feature type="region of interest" description="Disordered" evidence="2">
    <location>
        <begin position="219"/>
        <end position="250"/>
    </location>
</feature>
<proteinExistence type="predicted"/>
<feature type="domain" description="RRM" evidence="3">
    <location>
        <begin position="271"/>
        <end position="346"/>
    </location>
</feature>
<accession>A0A7J6KLG3</accession>
<keyword evidence="5" id="KW-1185">Reference proteome</keyword>
<dbReference type="Gene3D" id="3.30.70.330">
    <property type="match status" value="1"/>
</dbReference>
<feature type="non-terminal residue" evidence="4">
    <location>
        <position position="361"/>
    </location>
</feature>
<dbReference type="AlphaFoldDB" id="A0A7J6KLG3"/>
<feature type="non-terminal residue" evidence="4">
    <location>
        <position position="1"/>
    </location>
</feature>